<keyword evidence="5" id="KW-1003">Cell membrane</keyword>
<feature type="domain" description="NADH:quinone oxidoreductase/Mrp antiporter transmembrane" evidence="7">
    <location>
        <begin position="139"/>
        <end position="428"/>
    </location>
</feature>
<feature type="transmembrane region" description="Helical" evidence="5">
    <location>
        <begin position="251"/>
        <end position="276"/>
    </location>
</feature>
<organism evidence="8 9">
    <name type="scientific">Urbifossiella limnaea</name>
    <dbReference type="NCBI Taxonomy" id="2528023"/>
    <lineage>
        <taxon>Bacteria</taxon>
        <taxon>Pseudomonadati</taxon>
        <taxon>Planctomycetota</taxon>
        <taxon>Planctomycetia</taxon>
        <taxon>Gemmatales</taxon>
        <taxon>Gemmataceae</taxon>
        <taxon>Urbifossiella</taxon>
    </lineage>
</organism>
<keyword evidence="8" id="KW-0560">Oxidoreductase</keyword>
<dbReference type="GO" id="GO:0048038">
    <property type="term" value="F:quinone binding"/>
    <property type="evidence" value="ECO:0007669"/>
    <property type="project" value="UniProtKB-KW"/>
</dbReference>
<keyword evidence="5" id="KW-1278">Translocase</keyword>
<keyword evidence="4 5" id="KW-0472">Membrane</keyword>
<feature type="transmembrane region" description="Helical" evidence="5">
    <location>
        <begin position="393"/>
        <end position="414"/>
    </location>
</feature>
<protein>
    <recommendedName>
        <fullName evidence="5">NADH-quinone oxidoreductase subunit N</fullName>
        <ecNumber evidence="5">7.1.1.-</ecNumber>
    </recommendedName>
    <alternativeName>
        <fullName evidence="5">NADH dehydrogenase I subunit N</fullName>
    </alternativeName>
    <alternativeName>
        <fullName evidence="5">NDH-1 subunit N</fullName>
    </alternativeName>
</protein>
<evidence type="ECO:0000256" key="3">
    <source>
        <dbReference type="ARBA" id="ARBA00022989"/>
    </source>
</evidence>
<feature type="transmembrane region" description="Helical" evidence="5">
    <location>
        <begin position="479"/>
        <end position="499"/>
    </location>
</feature>
<keyword evidence="5" id="KW-0813">Transport</keyword>
<dbReference type="RefSeq" id="WP_145240756.1">
    <property type="nucleotide sequence ID" value="NZ_CP036273.1"/>
</dbReference>
<comment type="function">
    <text evidence="5">NDH-1 shuttles electrons from NADH, via FMN and iron-sulfur (Fe-S) centers, to quinones in the respiratory chain. The immediate electron acceptor for the enzyme in this species is believed to be ubiquinone. Couples the redox reaction to proton translocation (for every two electrons transferred, four hydrogen ions are translocated across the cytoplasmic membrane), and thus conserves the redox energy in a proton gradient.</text>
</comment>
<dbReference type="NCBIfam" id="TIGR01770">
    <property type="entry name" value="NDH_I_N"/>
    <property type="match status" value="1"/>
</dbReference>
<accession>A0A517XVW4</accession>
<gene>
    <name evidence="8" type="primary">nuoN_2</name>
    <name evidence="5" type="synonym">nuoN</name>
    <name evidence="8" type="ORF">ETAA1_36210</name>
</gene>
<dbReference type="Proteomes" id="UP000319576">
    <property type="component" value="Chromosome"/>
</dbReference>
<evidence type="ECO:0000256" key="6">
    <source>
        <dbReference type="RuleBase" id="RU000320"/>
    </source>
</evidence>
<feature type="transmembrane region" description="Helical" evidence="5">
    <location>
        <begin position="120"/>
        <end position="138"/>
    </location>
</feature>
<dbReference type="GO" id="GO:0012505">
    <property type="term" value="C:endomembrane system"/>
    <property type="evidence" value="ECO:0007669"/>
    <property type="project" value="UniProtKB-SubCell"/>
</dbReference>
<dbReference type="AlphaFoldDB" id="A0A517XVW4"/>
<evidence type="ECO:0000256" key="5">
    <source>
        <dbReference type="HAMAP-Rule" id="MF_00445"/>
    </source>
</evidence>
<evidence type="ECO:0000313" key="8">
    <source>
        <dbReference type="EMBL" id="QDU21650.1"/>
    </source>
</evidence>
<dbReference type="InterPro" id="IPR010096">
    <property type="entry name" value="NADH-Q_OxRdtase_suN/2"/>
</dbReference>
<dbReference type="OrthoDB" id="9807568at2"/>
<comment type="subcellular location">
    <subcellularLocation>
        <location evidence="5">Cell membrane</location>
        <topology evidence="5">Multi-pass membrane protein</topology>
    </subcellularLocation>
    <subcellularLocation>
        <location evidence="1">Endomembrane system</location>
        <topology evidence="1">Multi-pass membrane protein</topology>
    </subcellularLocation>
    <subcellularLocation>
        <location evidence="6">Membrane</location>
        <topology evidence="6">Multi-pass membrane protein</topology>
    </subcellularLocation>
</comment>
<sequence length="524" mass="53143">MFTRPRLDGLQDALGDDLVRFIPELLVAAGVVALLLARLVRLLDRSHLGGLAVAVLAVALFAAVAGFPEATGSARQGAYFAGMLVADPFAGYVRIVVLAAATLTVLLTRVTGLPDAEDSADFYALVLGGALGMMLMAASNHLLMAFIAVEMASLPSYALAGFLKGRRTGGEAALKYVVFGAGASGVMLYGISLTAGTFGTGYLPDVAAGAGARLAGEGGFDPVLLAGVALTLVGLGFKLAAVPFHFWCPDVFAGAAAEVAGFLSVASKAAAVALTARLVYSFHASCPDPWLVPRTLGVGLGVVGAMTVTFGNLAAFAQTDLKRLLAYSTIAHAGYMLLGLAALTAGAASAVLYYLVAYLLMNLGAFAVVAVVRNATGSEDVAAVRGLAWRSPVAAVAMAVFLFSLLGFPPLAGFAGKFQVFAAVYDAARSAPGWLGTAFGVFLAVGAVNTAVSAVYYLKVVRAMVLDDAPESPPVATGWPASLLLVALAAGVIALGVVWNPLTTAADGAATAIARPATPGVPTR</sequence>
<name>A0A517XVW4_9BACT</name>
<feature type="transmembrane region" description="Helical" evidence="5">
    <location>
        <begin position="47"/>
        <end position="67"/>
    </location>
</feature>
<keyword evidence="5" id="KW-0830">Ubiquinone</keyword>
<feature type="transmembrane region" description="Helical" evidence="5">
    <location>
        <begin position="223"/>
        <end position="244"/>
    </location>
</feature>
<dbReference type="GO" id="GO:0050136">
    <property type="term" value="F:NADH dehydrogenase (quinone) (non-electrogenic) activity"/>
    <property type="evidence" value="ECO:0007669"/>
    <property type="project" value="UniProtKB-UniRule"/>
</dbReference>
<keyword evidence="3 5" id="KW-1133">Transmembrane helix</keyword>
<dbReference type="EMBL" id="CP036273">
    <property type="protein sequence ID" value="QDU21650.1"/>
    <property type="molecule type" value="Genomic_DNA"/>
</dbReference>
<evidence type="ECO:0000313" key="9">
    <source>
        <dbReference type="Proteomes" id="UP000319576"/>
    </source>
</evidence>
<dbReference type="PANTHER" id="PTHR22773">
    <property type="entry name" value="NADH DEHYDROGENASE"/>
    <property type="match status" value="1"/>
</dbReference>
<keyword evidence="5" id="KW-0520">NAD</keyword>
<comment type="similarity">
    <text evidence="5">Belongs to the complex I subunit 2 family.</text>
</comment>
<feature type="transmembrane region" description="Helical" evidence="5">
    <location>
        <begin position="324"/>
        <end position="345"/>
    </location>
</feature>
<comment type="subunit">
    <text evidence="5">NDH-1 is composed of 14 different subunits. Subunits NuoA, H, J, K, L, M, N constitute the membrane sector of the complex.</text>
</comment>
<feature type="transmembrane region" description="Helical" evidence="5">
    <location>
        <begin position="89"/>
        <end position="108"/>
    </location>
</feature>
<feature type="transmembrane region" description="Helical" evidence="5">
    <location>
        <begin position="20"/>
        <end position="40"/>
    </location>
</feature>
<feature type="transmembrane region" description="Helical" evidence="5">
    <location>
        <begin position="176"/>
        <end position="203"/>
    </location>
</feature>
<feature type="transmembrane region" description="Helical" evidence="5">
    <location>
        <begin position="351"/>
        <end position="372"/>
    </location>
</feature>
<keyword evidence="5" id="KW-0874">Quinone</keyword>
<feature type="transmembrane region" description="Helical" evidence="5">
    <location>
        <begin position="434"/>
        <end position="458"/>
    </location>
</feature>
<feature type="transmembrane region" description="Helical" evidence="5">
    <location>
        <begin position="296"/>
        <end position="317"/>
    </location>
</feature>
<keyword evidence="2 5" id="KW-0812">Transmembrane</keyword>
<dbReference type="GO" id="GO:0005886">
    <property type="term" value="C:plasma membrane"/>
    <property type="evidence" value="ECO:0007669"/>
    <property type="project" value="UniProtKB-SubCell"/>
</dbReference>
<reference evidence="8 9" key="1">
    <citation type="submission" date="2019-02" db="EMBL/GenBank/DDBJ databases">
        <title>Deep-cultivation of Planctomycetes and their phenomic and genomic characterization uncovers novel biology.</title>
        <authorList>
            <person name="Wiegand S."/>
            <person name="Jogler M."/>
            <person name="Boedeker C."/>
            <person name="Pinto D."/>
            <person name="Vollmers J."/>
            <person name="Rivas-Marin E."/>
            <person name="Kohn T."/>
            <person name="Peeters S.H."/>
            <person name="Heuer A."/>
            <person name="Rast P."/>
            <person name="Oberbeckmann S."/>
            <person name="Bunk B."/>
            <person name="Jeske O."/>
            <person name="Meyerdierks A."/>
            <person name="Storesund J.E."/>
            <person name="Kallscheuer N."/>
            <person name="Luecker S."/>
            <person name="Lage O.M."/>
            <person name="Pohl T."/>
            <person name="Merkel B.J."/>
            <person name="Hornburger P."/>
            <person name="Mueller R.-W."/>
            <person name="Bruemmer F."/>
            <person name="Labrenz M."/>
            <person name="Spormann A.M."/>
            <person name="Op den Camp H."/>
            <person name="Overmann J."/>
            <person name="Amann R."/>
            <person name="Jetten M.S.M."/>
            <person name="Mascher T."/>
            <person name="Medema M.H."/>
            <person name="Devos D.P."/>
            <person name="Kaster A.-K."/>
            <person name="Ovreas L."/>
            <person name="Rohde M."/>
            <person name="Galperin M.Y."/>
            <person name="Jogler C."/>
        </authorList>
    </citation>
    <scope>NUCLEOTIDE SEQUENCE [LARGE SCALE GENOMIC DNA]</scope>
    <source>
        <strain evidence="8 9">ETA_A1</strain>
    </source>
</reference>
<comment type="catalytic activity">
    <reaction evidence="5">
        <text>a quinone + NADH + 5 H(+)(in) = a quinol + NAD(+) + 4 H(+)(out)</text>
        <dbReference type="Rhea" id="RHEA:57888"/>
        <dbReference type="ChEBI" id="CHEBI:15378"/>
        <dbReference type="ChEBI" id="CHEBI:24646"/>
        <dbReference type="ChEBI" id="CHEBI:57540"/>
        <dbReference type="ChEBI" id="CHEBI:57945"/>
        <dbReference type="ChEBI" id="CHEBI:132124"/>
    </reaction>
</comment>
<dbReference type="Pfam" id="PF00361">
    <property type="entry name" value="Proton_antipo_M"/>
    <property type="match status" value="1"/>
</dbReference>
<evidence type="ECO:0000256" key="2">
    <source>
        <dbReference type="ARBA" id="ARBA00022692"/>
    </source>
</evidence>
<dbReference type="GO" id="GO:0042773">
    <property type="term" value="P:ATP synthesis coupled electron transport"/>
    <property type="evidence" value="ECO:0007669"/>
    <property type="project" value="InterPro"/>
</dbReference>
<evidence type="ECO:0000259" key="7">
    <source>
        <dbReference type="Pfam" id="PF00361"/>
    </source>
</evidence>
<dbReference type="HAMAP" id="MF_00445">
    <property type="entry name" value="NDH1_NuoN_1"/>
    <property type="match status" value="1"/>
</dbReference>
<dbReference type="EC" id="7.1.1.-" evidence="5"/>
<evidence type="ECO:0000256" key="1">
    <source>
        <dbReference type="ARBA" id="ARBA00004127"/>
    </source>
</evidence>
<evidence type="ECO:0000256" key="4">
    <source>
        <dbReference type="ARBA" id="ARBA00023136"/>
    </source>
</evidence>
<feature type="transmembrane region" description="Helical" evidence="5">
    <location>
        <begin position="144"/>
        <end position="164"/>
    </location>
</feature>
<proteinExistence type="inferred from homology"/>
<keyword evidence="9" id="KW-1185">Reference proteome</keyword>
<dbReference type="InterPro" id="IPR001750">
    <property type="entry name" value="ND/Mrp_TM"/>
</dbReference>
<dbReference type="KEGG" id="uli:ETAA1_36210"/>
<dbReference type="GO" id="GO:0008137">
    <property type="term" value="F:NADH dehydrogenase (ubiquinone) activity"/>
    <property type="evidence" value="ECO:0007669"/>
    <property type="project" value="InterPro"/>
</dbReference>